<evidence type="ECO:0000313" key="1">
    <source>
        <dbReference type="EMBL" id="KAG8100289.1"/>
    </source>
</evidence>
<reference evidence="1" key="1">
    <citation type="journal article" date="2021" name="bioRxiv">
        <title>Whole Genome Assembly and Annotation of Northern Wild Rice, Zizania palustris L., Supports a Whole Genome Duplication in the Zizania Genus.</title>
        <authorList>
            <person name="Haas M."/>
            <person name="Kono T."/>
            <person name="Macchietto M."/>
            <person name="Millas R."/>
            <person name="McGilp L."/>
            <person name="Shao M."/>
            <person name="Duquette J."/>
            <person name="Hirsch C.N."/>
            <person name="Kimball J."/>
        </authorList>
    </citation>
    <scope>NUCLEOTIDE SEQUENCE</scope>
    <source>
        <tissue evidence="1">Fresh leaf tissue</tissue>
    </source>
</reference>
<gene>
    <name evidence="1" type="ORF">GUJ93_ZPchr0013g35143</name>
</gene>
<dbReference type="Proteomes" id="UP000729402">
    <property type="component" value="Unassembled WGS sequence"/>
</dbReference>
<sequence length="78" mass="8433">MAQPQVAPTCLRLPTPPPPTIPPPCRVTLISSSSSLHSLPLSAPSYCHRRRAALASPPPSPAPVERRSVPLLCLKYDW</sequence>
<accession>A0A8J6BZU6</accession>
<evidence type="ECO:0000313" key="2">
    <source>
        <dbReference type="Proteomes" id="UP000729402"/>
    </source>
</evidence>
<keyword evidence="2" id="KW-1185">Reference proteome</keyword>
<name>A0A8J6BZU6_ZIZPA</name>
<dbReference type="EMBL" id="JAAALK010000079">
    <property type="protein sequence ID" value="KAG8100289.1"/>
    <property type="molecule type" value="Genomic_DNA"/>
</dbReference>
<reference evidence="1" key="2">
    <citation type="submission" date="2021-02" db="EMBL/GenBank/DDBJ databases">
        <authorList>
            <person name="Kimball J.A."/>
            <person name="Haas M.W."/>
            <person name="Macchietto M."/>
            <person name="Kono T."/>
            <person name="Duquette J."/>
            <person name="Shao M."/>
        </authorList>
    </citation>
    <scope>NUCLEOTIDE SEQUENCE</scope>
    <source>
        <tissue evidence="1">Fresh leaf tissue</tissue>
    </source>
</reference>
<comment type="caution">
    <text evidence="1">The sequence shown here is derived from an EMBL/GenBank/DDBJ whole genome shotgun (WGS) entry which is preliminary data.</text>
</comment>
<organism evidence="1 2">
    <name type="scientific">Zizania palustris</name>
    <name type="common">Northern wild rice</name>
    <dbReference type="NCBI Taxonomy" id="103762"/>
    <lineage>
        <taxon>Eukaryota</taxon>
        <taxon>Viridiplantae</taxon>
        <taxon>Streptophyta</taxon>
        <taxon>Embryophyta</taxon>
        <taxon>Tracheophyta</taxon>
        <taxon>Spermatophyta</taxon>
        <taxon>Magnoliopsida</taxon>
        <taxon>Liliopsida</taxon>
        <taxon>Poales</taxon>
        <taxon>Poaceae</taxon>
        <taxon>BOP clade</taxon>
        <taxon>Oryzoideae</taxon>
        <taxon>Oryzeae</taxon>
        <taxon>Zizaniinae</taxon>
        <taxon>Zizania</taxon>
    </lineage>
</organism>
<protein>
    <submittedName>
        <fullName evidence="1">Uncharacterized protein</fullName>
    </submittedName>
</protein>
<dbReference type="AlphaFoldDB" id="A0A8J6BZU6"/>
<proteinExistence type="predicted"/>